<dbReference type="Proteomes" id="UP000037953">
    <property type="component" value="Unassembled WGS sequence"/>
</dbReference>
<evidence type="ECO:0000313" key="3">
    <source>
        <dbReference type="Proteomes" id="UP000037953"/>
    </source>
</evidence>
<reference evidence="3" key="2">
    <citation type="submission" date="2015-09" db="EMBL/GenBank/DDBJ databases">
        <title>Draft genome sequence of a multidrug-resistant Chryseobacterium indologenes isolate from Malaysia.</title>
        <authorList>
            <person name="Yu C.Y."/>
            <person name="Ang G.Y."/>
            <person name="Chan K.-G."/>
        </authorList>
    </citation>
    <scope>NUCLEOTIDE SEQUENCE [LARGE SCALE GENOMIC DNA]</scope>
    <source>
        <strain evidence="3">CI_885</strain>
    </source>
</reference>
<accession>A0A0N1KSS6</accession>
<dbReference type="AlphaFoldDB" id="A0A0N1KSS6"/>
<evidence type="ECO:0000313" key="2">
    <source>
        <dbReference type="EMBL" id="KPE52118.1"/>
    </source>
</evidence>
<feature type="transmembrane region" description="Helical" evidence="1">
    <location>
        <begin position="73"/>
        <end position="89"/>
    </location>
</feature>
<comment type="caution">
    <text evidence="2">The sequence shown here is derived from an EMBL/GenBank/DDBJ whole genome shotgun (WGS) entry which is preliminary data.</text>
</comment>
<evidence type="ECO:0008006" key="4">
    <source>
        <dbReference type="Google" id="ProtNLM"/>
    </source>
</evidence>
<evidence type="ECO:0000256" key="1">
    <source>
        <dbReference type="SAM" id="Phobius"/>
    </source>
</evidence>
<proteinExistence type="predicted"/>
<feature type="transmembrane region" description="Helical" evidence="1">
    <location>
        <begin position="12"/>
        <end position="31"/>
    </location>
</feature>
<gene>
    <name evidence="2" type="ORF">AOB46_04340</name>
</gene>
<protein>
    <recommendedName>
        <fullName evidence="4">Prenyltransferase</fullName>
    </recommendedName>
</protein>
<keyword evidence="1" id="KW-0472">Membrane</keyword>
<name>A0A0N1KSS6_CHRID</name>
<organism evidence="2 3">
    <name type="scientific">Chryseobacterium indologenes</name>
    <name type="common">Flavobacterium indologenes</name>
    <dbReference type="NCBI Taxonomy" id="253"/>
    <lineage>
        <taxon>Bacteria</taxon>
        <taxon>Pseudomonadati</taxon>
        <taxon>Bacteroidota</taxon>
        <taxon>Flavobacteriia</taxon>
        <taxon>Flavobacteriales</taxon>
        <taxon>Weeksellaceae</taxon>
        <taxon>Chryseobacterium group</taxon>
        <taxon>Chryseobacterium</taxon>
    </lineage>
</organism>
<dbReference type="PATRIC" id="fig|253.9.peg.2157"/>
<sequence length="91" mass="10554">MGKNIRVLRIFYQKLLIPAVLFSLLVCFLSGSNIKNFGLGFSLILPLLHFFIYDIRLKGEYFFYANFGFSRRVLWILTLSLSLMIKLLSGI</sequence>
<dbReference type="EMBL" id="LJOD01000002">
    <property type="protein sequence ID" value="KPE52118.1"/>
    <property type="molecule type" value="Genomic_DNA"/>
</dbReference>
<keyword evidence="1" id="KW-0812">Transmembrane</keyword>
<keyword evidence="1" id="KW-1133">Transmembrane helix</keyword>
<feature type="transmembrane region" description="Helical" evidence="1">
    <location>
        <begin position="37"/>
        <end position="53"/>
    </location>
</feature>
<reference evidence="2 3" key="1">
    <citation type="journal article" date="2015" name="Genom Data">
        <title>Draft genome sequence of a multidrug-resistant Chryseobacterium indologenes isolate from Malaysia.</title>
        <authorList>
            <person name="Yu C.Y."/>
            <person name="Ang G.Y."/>
            <person name="Cheng H.J."/>
            <person name="Cheong Y.M."/>
            <person name="Yin W.F."/>
            <person name="Chan K.G."/>
        </authorList>
    </citation>
    <scope>NUCLEOTIDE SEQUENCE [LARGE SCALE GENOMIC DNA]</scope>
    <source>
        <strain evidence="2 3">CI_885</strain>
    </source>
</reference>